<dbReference type="PROSITE" id="PS51118">
    <property type="entry name" value="HTH_HXLR"/>
    <property type="match status" value="1"/>
</dbReference>
<proteinExistence type="predicted"/>
<evidence type="ECO:0000313" key="6">
    <source>
        <dbReference type="Proteomes" id="UP000597444"/>
    </source>
</evidence>
<organism evidence="5 6">
    <name type="scientific">Reticulibacter mediterranei</name>
    <dbReference type="NCBI Taxonomy" id="2778369"/>
    <lineage>
        <taxon>Bacteria</taxon>
        <taxon>Bacillati</taxon>
        <taxon>Chloroflexota</taxon>
        <taxon>Ktedonobacteria</taxon>
        <taxon>Ktedonobacterales</taxon>
        <taxon>Reticulibacteraceae</taxon>
        <taxon>Reticulibacter</taxon>
    </lineage>
</organism>
<evidence type="ECO:0000256" key="3">
    <source>
        <dbReference type="ARBA" id="ARBA00023163"/>
    </source>
</evidence>
<dbReference type="PANTHER" id="PTHR33204:SF33">
    <property type="entry name" value="TRANSCRIPTIONAL REGULATOR, MARR FAMILY"/>
    <property type="match status" value="1"/>
</dbReference>
<reference evidence="5" key="1">
    <citation type="submission" date="2020-10" db="EMBL/GenBank/DDBJ databases">
        <title>Taxonomic study of unclassified bacteria belonging to the class Ktedonobacteria.</title>
        <authorList>
            <person name="Yabe S."/>
            <person name="Wang C.M."/>
            <person name="Zheng Y."/>
            <person name="Sakai Y."/>
            <person name="Cavaletti L."/>
            <person name="Monciardini P."/>
            <person name="Donadio S."/>
        </authorList>
    </citation>
    <scope>NUCLEOTIDE SEQUENCE</scope>
    <source>
        <strain evidence="5">ID150040</strain>
    </source>
</reference>
<dbReference type="PANTHER" id="PTHR33204">
    <property type="entry name" value="TRANSCRIPTIONAL REGULATOR, MARR FAMILY"/>
    <property type="match status" value="1"/>
</dbReference>
<dbReference type="Pfam" id="PF01638">
    <property type="entry name" value="HxlR"/>
    <property type="match status" value="1"/>
</dbReference>
<dbReference type="AlphaFoldDB" id="A0A8J3N7U5"/>
<dbReference type="InterPro" id="IPR036388">
    <property type="entry name" value="WH-like_DNA-bd_sf"/>
</dbReference>
<evidence type="ECO:0000256" key="1">
    <source>
        <dbReference type="ARBA" id="ARBA00023015"/>
    </source>
</evidence>
<keyword evidence="1" id="KW-0805">Transcription regulation</keyword>
<dbReference type="Gene3D" id="1.10.10.10">
    <property type="entry name" value="Winged helix-like DNA-binding domain superfamily/Winged helix DNA-binding domain"/>
    <property type="match status" value="1"/>
</dbReference>
<protein>
    <submittedName>
        <fullName evidence="5">Putative HTH-type transcriptional regulator YdeP</fullName>
    </submittedName>
</protein>
<keyword evidence="3" id="KW-0804">Transcription</keyword>
<gene>
    <name evidence="5" type="primary">ydeP_5</name>
    <name evidence="5" type="ORF">KSF_090260</name>
</gene>
<dbReference type="GO" id="GO:0003677">
    <property type="term" value="F:DNA binding"/>
    <property type="evidence" value="ECO:0007669"/>
    <property type="project" value="UniProtKB-KW"/>
</dbReference>
<dbReference type="RefSeq" id="WP_220209647.1">
    <property type="nucleotide sequence ID" value="NZ_BNJK01000002.1"/>
</dbReference>
<sequence>MEQQKKKEGCPLGVMTPGTVCKFEIIAHLLSGTRRFGELQRLMPQISRQMLTLQLRELEQAGVLHRQVYAQVPPKVEYSLTDVGRSSEPLIRQMQSWYEGYRTQNSSLHG</sequence>
<keyword evidence="6" id="KW-1185">Reference proteome</keyword>
<evidence type="ECO:0000313" key="5">
    <source>
        <dbReference type="EMBL" id="GHO98978.1"/>
    </source>
</evidence>
<evidence type="ECO:0000259" key="4">
    <source>
        <dbReference type="PROSITE" id="PS51118"/>
    </source>
</evidence>
<comment type="caution">
    <text evidence="5">The sequence shown here is derived from an EMBL/GenBank/DDBJ whole genome shotgun (WGS) entry which is preliminary data.</text>
</comment>
<evidence type="ECO:0000256" key="2">
    <source>
        <dbReference type="ARBA" id="ARBA00023125"/>
    </source>
</evidence>
<dbReference type="InterPro" id="IPR036390">
    <property type="entry name" value="WH_DNA-bd_sf"/>
</dbReference>
<dbReference type="InterPro" id="IPR002577">
    <property type="entry name" value="HTH_HxlR"/>
</dbReference>
<feature type="domain" description="HTH hxlR-type" evidence="4">
    <location>
        <begin position="8"/>
        <end position="106"/>
    </location>
</feature>
<keyword evidence="2" id="KW-0238">DNA-binding</keyword>
<dbReference type="SUPFAM" id="SSF46785">
    <property type="entry name" value="Winged helix' DNA-binding domain"/>
    <property type="match status" value="1"/>
</dbReference>
<dbReference type="Proteomes" id="UP000597444">
    <property type="component" value="Unassembled WGS sequence"/>
</dbReference>
<accession>A0A8J3N7U5</accession>
<name>A0A8J3N7U5_9CHLR</name>
<dbReference type="EMBL" id="BNJK01000002">
    <property type="protein sequence ID" value="GHO98978.1"/>
    <property type="molecule type" value="Genomic_DNA"/>
</dbReference>